<dbReference type="Pfam" id="PF21361">
    <property type="entry name" value="Sina_ZnF"/>
    <property type="match status" value="1"/>
</dbReference>
<dbReference type="AlphaFoldDB" id="A0A830B0S3"/>
<feature type="domain" description="SIAH-type" evidence="6">
    <location>
        <begin position="26"/>
        <end position="84"/>
    </location>
</feature>
<dbReference type="Proteomes" id="UP000653305">
    <property type="component" value="Unassembled WGS sequence"/>
</dbReference>
<dbReference type="SUPFAM" id="SSF49599">
    <property type="entry name" value="TRAF domain-like"/>
    <property type="match status" value="1"/>
</dbReference>
<keyword evidence="8" id="KW-1185">Reference proteome</keyword>
<keyword evidence="3" id="KW-0862">Zinc</keyword>
<dbReference type="UniPathway" id="UPA00143"/>
<evidence type="ECO:0000256" key="2">
    <source>
        <dbReference type="ARBA" id="ARBA00022771"/>
    </source>
</evidence>
<dbReference type="InterPro" id="IPR044286">
    <property type="entry name" value="SINL_plant"/>
</dbReference>
<dbReference type="InterPro" id="IPR013010">
    <property type="entry name" value="Znf_SIAH"/>
</dbReference>
<evidence type="ECO:0000256" key="1">
    <source>
        <dbReference type="ARBA" id="ARBA00022723"/>
    </source>
</evidence>
<dbReference type="EMBL" id="BMAC01000002">
    <property type="protein sequence ID" value="GFP78819.1"/>
    <property type="molecule type" value="Genomic_DNA"/>
</dbReference>
<evidence type="ECO:0000256" key="4">
    <source>
        <dbReference type="ARBA" id="ARBA00024004"/>
    </source>
</evidence>
<evidence type="ECO:0000256" key="5">
    <source>
        <dbReference type="PROSITE-ProRule" id="PRU00455"/>
    </source>
</evidence>
<protein>
    <submittedName>
        <fullName evidence="7">E3 ubiquitin-protein ligase sina-like 7</fullName>
    </submittedName>
</protein>
<dbReference type="PANTHER" id="PTHR46632">
    <property type="entry name" value="E3 UBIQUITIN-PROTEIN LIGASE SINA-LIKE 4"/>
    <property type="match status" value="1"/>
</dbReference>
<sequence>MKNKCASCSMPIGYNRCRAIEKVIESIRISCPNMQYGCTASLNYSKKLDHERICCYAPCSCPYPDCTYVGSPSSVYSHFAAKHKNSSKIFSYGNAFSVSLDSSQNHAFLQTRFLNTLFVLSRCIEPRGSFVNVVWIAPSSSETRFSYKVSATDGVSSIKLNTLAEATPQLAGQPSHKTCLFVPNDFVTSGGHLKLELTIRRDRVL</sequence>
<comment type="caution">
    <text evidence="7">The sequence shown here is derived from an EMBL/GenBank/DDBJ whole genome shotgun (WGS) entry which is preliminary data.</text>
</comment>
<name>A0A830B0S3_9LAMI</name>
<evidence type="ECO:0000313" key="7">
    <source>
        <dbReference type="EMBL" id="GFP78819.1"/>
    </source>
</evidence>
<comment type="function">
    <text evidence="4">E3 ubiquitin-protein ligase that mediates ubiquitination and subsequent proteasomal degradation of target proteins. E3 ubiquitin ligases accept ubiquitin from an E2 ubiquitin-conjugating enzyme in the form of a thioester and then directly transfers the ubiquitin to targeted substrates. It probably triggers the ubiquitin-mediated degradation of different substrates.</text>
</comment>
<keyword evidence="1" id="KW-0479">Metal-binding</keyword>
<dbReference type="Gene3D" id="3.30.40.10">
    <property type="entry name" value="Zinc/RING finger domain, C3HC4 (zinc finger)"/>
    <property type="match status" value="1"/>
</dbReference>
<gene>
    <name evidence="7" type="ORF">PHJA_000025400</name>
</gene>
<dbReference type="PROSITE" id="PS51081">
    <property type="entry name" value="ZF_SIAH"/>
    <property type="match status" value="1"/>
</dbReference>
<keyword evidence="2 5" id="KW-0863">Zinc-finger</keyword>
<dbReference type="InterPro" id="IPR013083">
    <property type="entry name" value="Znf_RING/FYVE/PHD"/>
</dbReference>
<dbReference type="PANTHER" id="PTHR46632:SF16">
    <property type="entry name" value="E3 UBIQUITIN-PROTEIN LIGASE SINA-LIKE 10"/>
    <property type="match status" value="1"/>
</dbReference>
<evidence type="ECO:0000313" key="8">
    <source>
        <dbReference type="Proteomes" id="UP000653305"/>
    </source>
</evidence>
<proteinExistence type="predicted"/>
<evidence type="ECO:0000259" key="6">
    <source>
        <dbReference type="PROSITE" id="PS51081"/>
    </source>
</evidence>
<evidence type="ECO:0000256" key="3">
    <source>
        <dbReference type="ARBA" id="ARBA00022833"/>
    </source>
</evidence>
<dbReference type="GO" id="GO:0016567">
    <property type="term" value="P:protein ubiquitination"/>
    <property type="evidence" value="ECO:0007669"/>
    <property type="project" value="UniProtKB-UniPathway"/>
</dbReference>
<dbReference type="OrthoDB" id="4788989at2759"/>
<organism evidence="7 8">
    <name type="scientific">Phtheirospermum japonicum</name>
    <dbReference type="NCBI Taxonomy" id="374723"/>
    <lineage>
        <taxon>Eukaryota</taxon>
        <taxon>Viridiplantae</taxon>
        <taxon>Streptophyta</taxon>
        <taxon>Embryophyta</taxon>
        <taxon>Tracheophyta</taxon>
        <taxon>Spermatophyta</taxon>
        <taxon>Magnoliopsida</taxon>
        <taxon>eudicotyledons</taxon>
        <taxon>Gunneridae</taxon>
        <taxon>Pentapetalae</taxon>
        <taxon>asterids</taxon>
        <taxon>lamiids</taxon>
        <taxon>Lamiales</taxon>
        <taxon>Orobanchaceae</taxon>
        <taxon>Orobanchaceae incertae sedis</taxon>
        <taxon>Phtheirospermum</taxon>
    </lineage>
</organism>
<dbReference type="GO" id="GO:0008270">
    <property type="term" value="F:zinc ion binding"/>
    <property type="evidence" value="ECO:0007669"/>
    <property type="project" value="UniProtKB-KW"/>
</dbReference>
<accession>A0A830B0S3</accession>
<reference evidence="7" key="1">
    <citation type="submission" date="2020-07" db="EMBL/GenBank/DDBJ databases">
        <title>Ethylene signaling mediates host invasion by parasitic plants.</title>
        <authorList>
            <person name="Yoshida S."/>
        </authorList>
    </citation>
    <scope>NUCLEOTIDE SEQUENCE</scope>
    <source>
        <strain evidence="7">Okayama</strain>
    </source>
</reference>